<keyword evidence="2" id="KW-1185">Reference proteome</keyword>
<evidence type="ECO:0000313" key="2">
    <source>
        <dbReference type="Proteomes" id="UP000199032"/>
    </source>
</evidence>
<dbReference type="STRING" id="1742972.COMA1_40339"/>
<proteinExistence type="predicted"/>
<dbReference type="Proteomes" id="UP000199032">
    <property type="component" value="Unassembled WGS sequence"/>
</dbReference>
<gene>
    <name evidence="1" type="ORF">COMA1_40339</name>
</gene>
<reference evidence="1 2" key="1">
    <citation type="submission" date="2015-10" db="EMBL/GenBank/DDBJ databases">
        <authorList>
            <person name="Gilbert D.G."/>
        </authorList>
    </citation>
    <scope>NUCLEOTIDE SEQUENCE [LARGE SCALE GENOMIC DNA]</scope>
    <source>
        <strain evidence="1">COMA1</strain>
    </source>
</reference>
<evidence type="ECO:0000313" key="1">
    <source>
        <dbReference type="EMBL" id="CUS37959.1"/>
    </source>
</evidence>
<dbReference type="AlphaFoldDB" id="A0A0S4LK35"/>
<organism evidence="1 2">
    <name type="scientific">Candidatus Nitrospira nitrosa</name>
    <dbReference type="NCBI Taxonomy" id="1742972"/>
    <lineage>
        <taxon>Bacteria</taxon>
        <taxon>Pseudomonadati</taxon>
        <taxon>Nitrospirota</taxon>
        <taxon>Nitrospiria</taxon>
        <taxon>Nitrospirales</taxon>
        <taxon>Nitrospiraceae</taxon>
        <taxon>Nitrospira</taxon>
    </lineage>
</organism>
<protein>
    <submittedName>
        <fullName evidence="1">Uncharacterized protein</fullName>
    </submittedName>
</protein>
<sequence>MTYSQRMVQWLLPASLRISSPGNPGDSASWKCRPMPKLKLPSRHSTGLKWVAELLQSMKHVPRSHGQVVVVVVAGVVDSVEAVVAVEAVESAIAGK</sequence>
<dbReference type="EMBL" id="CZQA01000010">
    <property type="protein sequence ID" value="CUS37959.1"/>
    <property type="molecule type" value="Genomic_DNA"/>
</dbReference>
<name>A0A0S4LK35_9BACT</name>
<accession>A0A0S4LK35</accession>